<dbReference type="Pfam" id="PF00501">
    <property type="entry name" value="AMP-binding"/>
    <property type="match status" value="1"/>
</dbReference>
<reference evidence="6 7" key="1">
    <citation type="journal article" date="2019" name="Int. J. Syst. Evol. Microbiol.">
        <title>The Global Catalogue of Microorganisms (GCM) 10K type strain sequencing project: providing services to taxonomists for standard genome sequencing and annotation.</title>
        <authorList>
            <consortium name="The Broad Institute Genomics Platform"/>
            <consortium name="The Broad Institute Genome Sequencing Center for Infectious Disease"/>
            <person name="Wu L."/>
            <person name="Ma J."/>
        </authorList>
    </citation>
    <scope>NUCLEOTIDE SEQUENCE [LARGE SCALE GENOMIC DNA]</scope>
    <source>
        <strain evidence="6 7">JCM 14326</strain>
    </source>
</reference>
<dbReference type="InterPro" id="IPR000873">
    <property type="entry name" value="AMP-dep_synth/lig_dom"/>
</dbReference>
<comment type="caution">
    <text evidence="6">The sequence shown here is derived from an EMBL/GenBank/DDBJ whole genome shotgun (WGS) entry which is preliminary data.</text>
</comment>
<evidence type="ECO:0000259" key="5">
    <source>
        <dbReference type="PROSITE" id="PS50075"/>
    </source>
</evidence>
<dbReference type="PANTHER" id="PTHR43272">
    <property type="entry name" value="LONG-CHAIN-FATTY-ACID--COA LIGASE"/>
    <property type="match status" value="1"/>
</dbReference>
<keyword evidence="3" id="KW-0547">Nucleotide-binding</keyword>
<dbReference type="NCBIfam" id="TIGR01746">
    <property type="entry name" value="Thioester-redct"/>
    <property type="match status" value="1"/>
</dbReference>
<dbReference type="PROSITE" id="PS00455">
    <property type="entry name" value="AMP_BINDING"/>
    <property type="match status" value="1"/>
</dbReference>
<dbReference type="InterPro" id="IPR010080">
    <property type="entry name" value="Thioester_reductase-like_dom"/>
</dbReference>
<dbReference type="SMART" id="SM00823">
    <property type="entry name" value="PKS_PP"/>
    <property type="match status" value="1"/>
</dbReference>
<protein>
    <submittedName>
        <fullName evidence="6">Carboxylic acid reductase</fullName>
    </submittedName>
</protein>
<dbReference type="Pfam" id="PF07993">
    <property type="entry name" value="NAD_binding_4"/>
    <property type="match status" value="1"/>
</dbReference>
<dbReference type="InterPro" id="IPR042099">
    <property type="entry name" value="ANL_N_sf"/>
</dbReference>
<evidence type="ECO:0000256" key="1">
    <source>
        <dbReference type="ARBA" id="ARBA00022450"/>
    </source>
</evidence>
<dbReference type="InterPro" id="IPR013120">
    <property type="entry name" value="FAR_NAD-bd"/>
</dbReference>
<evidence type="ECO:0000256" key="2">
    <source>
        <dbReference type="ARBA" id="ARBA00022553"/>
    </source>
</evidence>
<gene>
    <name evidence="6" type="ORF">GCM10009751_10550</name>
</gene>
<dbReference type="Gene3D" id="1.10.1200.10">
    <property type="entry name" value="ACP-like"/>
    <property type="match status" value="1"/>
</dbReference>
<accession>A0ABN2N9B2</accession>
<dbReference type="SUPFAM" id="SSF51735">
    <property type="entry name" value="NAD(P)-binding Rossmann-fold domains"/>
    <property type="match status" value="1"/>
</dbReference>
<dbReference type="InterPro" id="IPR006162">
    <property type="entry name" value="Ppantetheine_attach_site"/>
</dbReference>
<proteinExistence type="predicted"/>
<sequence>MHLARLMTRAFDQYSARPALAERRPVPRTNEQVQSLDARQLDHYDAITYAELSARVRSVAAQLTAAEPRLAAGDVVAFLGYAGIDYVTADLACNLAGLTTVPLQTSASAETQQAILDEIEPRAIVVTSALLARAAVLTSATPTVERVLVTDHRGGDEEHRRRLAGFRAERGIVPQTLDLSPAPFTAAAPGDAPGGDHPAMLLYTSGSTGAPKGAIYPEHLVAAMWGGDGWAEFFAMQSDVSNFHYMPMSHVAGHSSVRGTLARGGLTHFASSHDLADFFEDLRLAEPTELSLVPRICELIFQEYQRRLQAHGDAGARDDEVTAASVRAAMRTDVFGGRVGWASCTSAPVSPQLKQFMEDLLGIKVHELYGTTEIGGVLSDGSFLSPPVIDYRLEDVPELGYHSTDLPDARGELLVRSRSTVPGYFRRPELNARVFTPDGYYRTGDIAAVDATGTVRIVDRRNAIIKLSQGEFVALPSLEATYASRSPALSQVFLYGNSARPYTLAVAVPSPELVGETGGDTPALHDRLLAEFRRVAQETSLNSYEIPRDLVVETEPFSEANGLLSDHRKIVRPALTKKYGPALEALYEQLGSSATARLAALRESAASAPVLDTVRAAVGITLGGALDQISPAARFRDLGGDSLTAVELSRLLEQVLGVRVPVNTLTSETGTIDGIARVLDARRRSAHAPVSPGGIHTRPDGVLLASELSLPRFLGQDFRPASADRAAVADADAAAVTGETVLVTGANGYLGRFLALELLRRAARSGGRVVCLVRAHDDDAARHRLRQVFATDHRLADEIDRLAPHLEVLAGDLAEPGLGLAPAAWERLARDVDRIYHAGAMVNHALSYHDLFDANVGGTAEIIRLAATTRRTPVVFVSSIATALLAAGGPPLDEHADIRHALARIAPRGGNVEGYAASKWAGEVLLREAHEHLGLPVTVIRASMILAHSTYRGQINVPDTFSRLLYSLALTGVAPASFYAGGTGRRAHYDGLPVDVVAASIVDVSRPAGAGHTVCHLVNPLDDGVSLDSVVDWLAEAGVRITRIADHAEWFERFSSSLRSLADDDRRASVLPLLDNFATPEPAIPGSRIPAERFTEHLRAHGDQDRIRSLDPGFAEKSLADLELAFSRTLRR</sequence>
<dbReference type="InterPro" id="IPR009081">
    <property type="entry name" value="PP-bd_ACP"/>
</dbReference>
<keyword evidence="1" id="KW-0596">Phosphopantetheine</keyword>
<dbReference type="InterPro" id="IPR020806">
    <property type="entry name" value="PKS_PP-bd"/>
</dbReference>
<dbReference type="PANTHER" id="PTHR43272:SF33">
    <property type="entry name" value="AMP-BINDING DOMAIN-CONTAINING PROTEIN-RELATED"/>
    <property type="match status" value="1"/>
</dbReference>
<evidence type="ECO:0000313" key="7">
    <source>
        <dbReference type="Proteomes" id="UP001501094"/>
    </source>
</evidence>
<organism evidence="6 7">
    <name type="scientific">Myceligenerans crystallogenes</name>
    <dbReference type="NCBI Taxonomy" id="316335"/>
    <lineage>
        <taxon>Bacteria</taxon>
        <taxon>Bacillati</taxon>
        <taxon>Actinomycetota</taxon>
        <taxon>Actinomycetes</taxon>
        <taxon>Micrococcales</taxon>
        <taxon>Promicromonosporaceae</taxon>
        <taxon>Myceligenerans</taxon>
    </lineage>
</organism>
<evidence type="ECO:0000256" key="4">
    <source>
        <dbReference type="ARBA" id="ARBA00022840"/>
    </source>
</evidence>
<dbReference type="SUPFAM" id="SSF47336">
    <property type="entry name" value="ACP-like"/>
    <property type="match status" value="1"/>
</dbReference>
<feature type="domain" description="Carrier" evidence="5">
    <location>
        <begin position="608"/>
        <end position="683"/>
    </location>
</feature>
<dbReference type="InterPro" id="IPR036291">
    <property type="entry name" value="NAD(P)-bd_dom_sf"/>
</dbReference>
<dbReference type="PROSITE" id="PS00061">
    <property type="entry name" value="ADH_SHORT"/>
    <property type="match status" value="1"/>
</dbReference>
<evidence type="ECO:0000313" key="6">
    <source>
        <dbReference type="EMBL" id="GAA1855547.1"/>
    </source>
</evidence>
<name>A0ABN2N9B2_9MICO</name>
<keyword evidence="2" id="KW-0597">Phosphoprotein</keyword>
<dbReference type="PROSITE" id="PS50075">
    <property type="entry name" value="CARRIER"/>
    <property type="match status" value="1"/>
</dbReference>
<evidence type="ECO:0000256" key="3">
    <source>
        <dbReference type="ARBA" id="ARBA00022741"/>
    </source>
</evidence>
<dbReference type="CDD" id="cd05235">
    <property type="entry name" value="SDR_e1"/>
    <property type="match status" value="1"/>
</dbReference>
<keyword evidence="7" id="KW-1185">Reference proteome</keyword>
<dbReference type="RefSeq" id="WP_344100294.1">
    <property type="nucleotide sequence ID" value="NZ_BAAANL010000002.1"/>
</dbReference>
<dbReference type="SUPFAM" id="SSF56801">
    <property type="entry name" value="Acetyl-CoA synthetase-like"/>
    <property type="match status" value="1"/>
</dbReference>
<dbReference type="Pfam" id="PF00550">
    <property type="entry name" value="PP-binding"/>
    <property type="match status" value="1"/>
</dbReference>
<dbReference type="EMBL" id="BAAANL010000002">
    <property type="protein sequence ID" value="GAA1855547.1"/>
    <property type="molecule type" value="Genomic_DNA"/>
</dbReference>
<dbReference type="Proteomes" id="UP001501094">
    <property type="component" value="Unassembled WGS sequence"/>
</dbReference>
<dbReference type="Gene3D" id="3.40.50.720">
    <property type="entry name" value="NAD(P)-binding Rossmann-like Domain"/>
    <property type="match status" value="1"/>
</dbReference>
<dbReference type="InterPro" id="IPR036736">
    <property type="entry name" value="ACP-like_sf"/>
</dbReference>
<dbReference type="InterPro" id="IPR020904">
    <property type="entry name" value="Sc_DH/Rdtase_CS"/>
</dbReference>
<keyword evidence="4" id="KW-0067">ATP-binding</keyword>
<dbReference type="Gene3D" id="3.40.50.12780">
    <property type="entry name" value="N-terminal domain of ligase-like"/>
    <property type="match status" value="1"/>
</dbReference>
<dbReference type="PROSITE" id="PS00012">
    <property type="entry name" value="PHOSPHOPANTETHEINE"/>
    <property type="match status" value="1"/>
</dbReference>
<dbReference type="InterPro" id="IPR020845">
    <property type="entry name" value="AMP-binding_CS"/>
</dbReference>